<sequence length="338" mass="37240">MDSPLNLAHLQGRKAEKFLAGGKYDDAIACHKKAAEHLEEATRLTDTDQALLSLRLQRESHVTQQRIVQEKWCRARRETRLRAELQRRQQKVAGKEGGAASLDESESAREAKLPKQGTTGVVPREQAQRITPGNLFDREPDTLIYLLNGGEGALQTPVSGTKTSKTPSVLLEEQEGRIAELLRMLRQVLAKNEHLQKENQQLKAENAHLRKICLVRPQSRASDGQANISSFTSAFGGGCGRYLDPDTHFIDGHEVWTLTDSSSEAGGSWQQLPAVGHVSALKHPVVSFDQQNGLSPLTDLPELGDLPPLELPAERFDLQGLGMTEAECGVHEDEKTEA</sequence>
<protein>
    <submittedName>
        <fullName evidence="5">Nuclear receptor binding factor 2b</fullName>
    </submittedName>
</protein>
<dbReference type="InterPro" id="IPR015056">
    <property type="entry name" value="NRBF2_C"/>
</dbReference>
<evidence type="ECO:0000256" key="1">
    <source>
        <dbReference type="SAM" id="Coils"/>
    </source>
</evidence>
<evidence type="ECO:0000259" key="4">
    <source>
        <dbReference type="Pfam" id="PF17169"/>
    </source>
</evidence>
<reference evidence="5" key="2">
    <citation type="submission" date="2025-09" db="UniProtKB">
        <authorList>
            <consortium name="Ensembl"/>
        </authorList>
    </citation>
    <scope>IDENTIFICATION</scope>
</reference>
<dbReference type="Pfam" id="PF17169">
    <property type="entry name" value="NRBF2_MIT"/>
    <property type="match status" value="1"/>
</dbReference>
<reference evidence="5" key="1">
    <citation type="submission" date="2025-08" db="UniProtKB">
        <authorList>
            <consortium name="Ensembl"/>
        </authorList>
    </citation>
    <scope>IDENTIFICATION</scope>
</reference>
<dbReference type="Gene3D" id="1.20.58.80">
    <property type="entry name" value="Phosphotransferase system, lactose/cellobiose-type IIA subunit"/>
    <property type="match status" value="1"/>
</dbReference>
<feature type="coiled-coil region" evidence="1">
    <location>
        <begin position="171"/>
        <end position="212"/>
    </location>
</feature>
<dbReference type="GO" id="GO:0006914">
    <property type="term" value="P:autophagy"/>
    <property type="evidence" value="ECO:0007669"/>
    <property type="project" value="InterPro"/>
</dbReference>
<dbReference type="OMA" id="VHEDEKT"/>
<dbReference type="InterPro" id="IPR039679">
    <property type="entry name" value="NRBF2"/>
</dbReference>
<dbReference type="SUPFAM" id="SSF140361">
    <property type="entry name" value="MIT domain-like"/>
    <property type="match status" value="1"/>
</dbReference>
<feature type="domain" description="Nuclear receptor-binding factor 2 MIT" evidence="4">
    <location>
        <begin position="1"/>
        <end position="83"/>
    </location>
</feature>
<dbReference type="Pfam" id="PF08961">
    <property type="entry name" value="NRBF2"/>
    <property type="match status" value="1"/>
</dbReference>
<keyword evidence="1" id="KW-0175">Coiled coil</keyword>
<dbReference type="PANTHER" id="PTHR14964:SF2">
    <property type="entry name" value="NUCLEAR RECEPTOR-BINDING FACTOR 2"/>
    <property type="match status" value="1"/>
</dbReference>
<dbReference type="AlphaFoldDB" id="A0A8C4QXN7"/>
<organism evidence="5 6">
    <name type="scientific">Eptatretus burgeri</name>
    <name type="common">Inshore hagfish</name>
    <dbReference type="NCBI Taxonomy" id="7764"/>
    <lineage>
        <taxon>Eukaryota</taxon>
        <taxon>Metazoa</taxon>
        <taxon>Chordata</taxon>
        <taxon>Craniata</taxon>
        <taxon>Vertebrata</taxon>
        <taxon>Cyclostomata</taxon>
        <taxon>Myxini</taxon>
        <taxon>Myxiniformes</taxon>
        <taxon>Myxinidae</taxon>
        <taxon>Eptatretinae</taxon>
        <taxon>Eptatretus</taxon>
    </lineage>
</organism>
<dbReference type="InterPro" id="IPR033393">
    <property type="entry name" value="NRBF2_MIT"/>
</dbReference>
<accession>A0A8C4QXN7</accession>
<evidence type="ECO:0000256" key="2">
    <source>
        <dbReference type="SAM" id="MobiDB-lite"/>
    </source>
</evidence>
<keyword evidence="6" id="KW-1185">Reference proteome</keyword>
<dbReference type="PANTHER" id="PTHR14964">
    <property type="entry name" value="NUCLEAR RECEPTOR BINDING FACTOR 2"/>
    <property type="match status" value="1"/>
</dbReference>
<evidence type="ECO:0000313" key="5">
    <source>
        <dbReference type="Ensembl" id="ENSEBUP00000021883.1"/>
    </source>
</evidence>
<dbReference type="GeneTree" id="ENSGT00390000000984"/>
<dbReference type="Ensembl" id="ENSEBUT00000022459.1">
    <property type="protein sequence ID" value="ENSEBUP00000021883.1"/>
    <property type="gene ID" value="ENSEBUG00000013505.1"/>
</dbReference>
<feature type="region of interest" description="Disordered" evidence="2">
    <location>
        <begin position="86"/>
        <end position="122"/>
    </location>
</feature>
<evidence type="ECO:0000313" key="6">
    <source>
        <dbReference type="Proteomes" id="UP000694388"/>
    </source>
</evidence>
<feature type="domain" description="Nuclear receptor-binding factor 2 C-terminal" evidence="3">
    <location>
        <begin position="118"/>
        <end position="212"/>
    </location>
</feature>
<name>A0A8C4QXN7_EPTBU</name>
<evidence type="ECO:0000259" key="3">
    <source>
        <dbReference type="Pfam" id="PF08961"/>
    </source>
</evidence>
<dbReference type="Proteomes" id="UP000694388">
    <property type="component" value="Unplaced"/>
</dbReference>
<proteinExistence type="predicted"/>